<dbReference type="Proteomes" id="UP000709295">
    <property type="component" value="Unassembled WGS sequence"/>
</dbReference>
<accession>A0A8J5IM45</accession>
<sequence>MVSTDRIASGTAWVAVEESEGVQEYAGAVYDALVASETNAGDVNTMDNGGGYREQCYEEDGVEYRNGNYATSD</sequence>
<protein>
    <submittedName>
        <fullName evidence="1">Uncharacterized protein</fullName>
    </submittedName>
</protein>
<evidence type="ECO:0000313" key="1">
    <source>
        <dbReference type="EMBL" id="KAG6952046.1"/>
    </source>
</evidence>
<gene>
    <name evidence="1" type="ORF">JG688_00013449</name>
</gene>
<organism evidence="1 2">
    <name type="scientific">Phytophthora aleatoria</name>
    <dbReference type="NCBI Taxonomy" id="2496075"/>
    <lineage>
        <taxon>Eukaryota</taxon>
        <taxon>Sar</taxon>
        <taxon>Stramenopiles</taxon>
        <taxon>Oomycota</taxon>
        <taxon>Peronosporomycetes</taxon>
        <taxon>Peronosporales</taxon>
        <taxon>Peronosporaceae</taxon>
        <taxon>Phytophthora</taxon>
    </lineage>
</organism>
<dbReference type="AlphaFoldDB" id="A0A8J5IM45"/>
<proteinExistence type="predicted"/>
<comment type="caution">
    <text evidence="1">The sequence shown here is derived from an EMBL/GenBank/DDBJ whole genome shotgun (WGS) entry which is preliminary data.</text>
</comment>
<name>A0A8J5IM45_9STRA</name>
<dbReference type="EMBL" id="JAENGY010001143">
    <property type="protein sequence ID" value="KAG6952046.1"/>
    <property type="molecule type" value="Genomic_DNA"/>
</dbReference>
<keyword evidence="2" id="KW-1185">Reference proteome</keyword>
<evidence type="ECO:0000313" key="2">
    <source>
        <dbReference type="Proteomes" id="UP000709295"/>
    </source>
</evidence>
<reference evidence="1" key="1">
    <citation type="submission" date="2021-01" db="EMBL/GenBank/DDBJ databases">
        <title>Phytophthora aleatoria, a newly-described species from Pinus radiata is distinct from Phytophthora cactorum isolates based on comparative genomics.</title>
        <authorList>
            <person name="Mcdougal R."/>
            <person name="Panda P."/>
            <person name="Williams N."/>
            <person name="Studholme D.J."/>
        </authorList>
    </citation>
    <scope>NUCLEOTIDE SEQUENCE</scope>
    <source>
        <strain evidence="1">NZFS 4037</strain>
    </source>
</reference>